<sequence>MLNDRVPFTTFLRTRAAIFGHDTHAVPDATTGVYAAGVSVFVLPIGVAQRTSVPISWGRPPDIM</sequence>
<reference evidence="2" key="1">
    <citation type="submission" date="2018-12" db="EMBL/GenBank/DDBJ databases">
        <title>Tengunoibacter tsumagoiensis gen. nov., sp. nov., Dictyobacter kobayashii sp. nov., D. alpinus sp. nov., and D. joshuensis sp. nov. and description of Dictyobacteraceae fam. nov. within the order Ktedonobacterales isolated from Tengu-no-mugimeshi.</title>
        <authorList>
            <person name="Wang C.M."/>
            <person name="Zheng Y."/>
            <person name="Sakai Y."/>
            <person name="Toyoda A."/>
            <person name="Minakuchi Y."/>
            <person name="Abe K."/>
            <person name="Yokota A."/>
            <person name="Yabe S."/>
        </authorList>
    </citation>
    <scope>NUCLEOTIDE SEQUENCE [LARGE SCALE GENOMIC DNA]</scope>
    <source>
        <strain evidence="2">Uno11</strain>
    </source>
</reference>
<dbReference type="AlphaFoldDB" id="A0A402ADR6"/>
<evidence type="ECO:0000313" key="1">
    <source>
        <dbReference type="EMBL" id="GCE17245.1"/>
    </source>
</evidence>
<organism evidence="1 2">
    <name type="scientific">Dictyobacter kobayashii</name>
    <dbReference type="NCBI Taxonomy" id="2014872"/>
    <lineage>
        <taxon>Bacteria</taxon>
        <taxon>Bacillati</taxon>
        <taxon>Chloroflexota</taxon>
        <taxon>Ktedonobacteria</taxon>
        <taxon>Ktedonobacterales</taxon>
        <taxon>Dictyobacteraceae</taxon>
        <taxon>Dictyobacter</taxon>
    </lineage>
</organism>
<dbReference type="RefSeq" id="WP_126548967.1">
    <property type="nucleotide sequence ID" value="NZ_BIFS01000001.1"/>
</dbReference>
<comment type="caution">
    <text evidence="1">The sequence shown here is derived from an EMBL/GenBank/DDBJ whole genome shotgun (WGS) entry which is preliminary data.</text>
</comment>
<dbReference type="Proteomes" id="UP000287188">
    <property type="component" value="Unassembled WGS sequence"/>
</dbReference>
<protein>
    <submittedName>
        <fullName evidence="1">Uncharacterized protein</fullName>
    </submittedName>
</protein>
<accession>A0A402ADR6</accession>
<evidence type="ECO:0000313" key="2">
    <source>
        <dbReference type="Proteomes" id="UP000287188"/>
    </source>
</evidence>
<dbReference type="EMBL" id="BIFS01000001">
    <property type="protein sequence ID" value="GCE17245.1"/>
    <property type="molecule type" value="Genomic_DNA"/>
</dbReference>
<gene>
    <name evidence="1" type="ORF">KDK_10450</name>
</gene>
<proteinExistence type="predicted"/>
<keyword evidence="2" id="KW-1185">Reference proteome</keyword>
<dbReference type="OrthoDB" id="166789at2"/>
<name>A0A402ADR6_9CHLR</name>